<keyword evidence="2" id="KW-0479">Metal-binding</keyword>
<proteinExistence type="predicted"/>
<sequence length="1287" mass="145526">MTSSDDEAEGLPQCVSNYYFEDDNDEPISFSILPIQWREGESPDRKKEQIFLHGTADNGLQKIYKHVIAWRFDLSNLSPEISVLSKENNWIKLQKPRKSFEDTIRSILITVQCLHFLKKYPETSGKSLWDHLSKVFSLYEVRPSQNDLLDHMPLISEAVKRNDTLAESKFLCTFLEEKPGKRKLSDEAVQTTSMSAFIVDEMDDDILDEEEDDSNGNEDCVCAFCDNGGDIVCCEGRCMRSFHGTVEAGAESDCVSLGFSKKEEVDELPTFICKNCEYKRHQCFACGKLGSSDKFSGAEVFQCVSATCGHFYHPCCVAKLLNQGNEVAIEELEKKIAAGESFTCPIHKCCVCKQGEKNKDPQLQFAVCRRCPKSYHRKCLPREIAFEGTEDEDIMPRAWEGLLGYNRILIYCLKHEIDEELKTPIRDHIKFPGVKTAVEKKKATMEEKKRQASASIGNKEKDLSKKKNLALDNSSWRRIDVKVARKNQKPSLLVKVGNTKSEKLLCQSDISRKVKVNDGSRKLLNDNGKSVAMEDENKPTRGAGSYNFTKGSGQVKYTKQDAYYGKVISTLAVKAATKKLGDALPSLDADTERRLLDLMKDAASSITLEEVKKKHKLPCTYAYSSRNNLDKNITMGKLEGSVEAVRAALGKLEEGGSCEDAEAVCEPEVLDQIFKWKQKLKVYLAPFLHGNRYTSFGRHFTKVEKLEEIVDKIHWYAQNEDMIVDFCCGANDFSILMKKKLEAMGKKCSYKNYDIVQAKNDFNFEKRDWMTVQPKELLPGSQLIMGLNPPFGLRASLANKFIDKALEFRPKLLILIVPPETQRLDEKKTPYDLVWEDDQSLSGKSFYLPGSVDENDKQMEQWNLRAPPLSLWSRRDFTAKHKDIAQKHGHLSQKLEESGMEKIHSEDTKSHKESSPCTSNDRGSLESKGHAKNQPNETTERKRKRDKENHERGMGEISPENEMDGERPHSPCNAVDGSFSLEGPQSKSCEIGSHAKIENNQLNETSVKKRNREEQIPSVIDGSSSMEGSQSKYHEIPSHAEIGKKQRNETFVRRNCDKKKHRKGMGKISPGNKTDGGRPCRTPPNAIQFNGPSALEGLQSKSGEMSSHIESGEKHHQHFAAAYGGSQASLYDEMGRKYRRDNSDSLSYKPYITEVEEELTRNIDRRSHVRLYGQHDPDMLRSSYPVGHDPRYGLMGSMSSPYGHPGPAVDLSYRMNTSAMQRYAPQLDELNHPRPMNTFGSEPPMMDRYSFNNHRAPQPEFQGGPMGFAPGPHHAYSHHSSAGWLNE</sequence>
<evidence type="ECO:0000256" key="3">
    <source>
        <dbReference type="ARBA" id="ARBA00022771"/>
    </source>
</evidence>
<feature type="compositionally biased region" description="Basic and acidic residues" evidence="6">
    <location>
        <begin position="893"/>
        <end position="914"/>
    </location>
</feature>
<reference evidence="8 9" key="1">
    <citation type="submission" date="2019-06" db="EMBL/GenBank/DDBJ databases">
        <title>A chromosomal-level reference genome of Carpinus fangiana (Coryloideae, Betulaceae).</title>
        <authorList>
            <person name="Yang X."/>
            <person name="Wang Z."/>
            <person name="Zhang L."/>
            <person name="Hao G."/>
            <person name="Liu J."/>
            <person name="Yang Y."/>
        </authorList>
    </citation>
    <scope>NUCLEOTIDE SEQUENCE [LARGE SCALE GENOMIC DNA]</scope>
    <source>
        <strain evidence="8">Cfa_2016G</strain>
        <tissue evidence="8">Leaf</tissue>
    </source>
</reference>
<evidence type="ECO:0000256" key="6">
    <source>
        <dbReference type="SAM" id="MobiDB-lite"/>
    </source>
</evidence>
<dbReference type="GO" id="GO:0008270">
    <property type="term" value="F:zinc ion binding"/>
    <property type="evidence" value="ECO:0007669"/>
    <property type="project" value="UniProtKB-KW"/>
</dbReference>
<keyword evidence="5" id="KW-0539">Nucleus</keyword>
<protein>
    <recommendedName>
        <fullName evidence="7">Zinc finger PHD-type domain-containing protein</fullName>
    </recommendedName>
</protein>
<dbReference type="Pfam" id="PF12047">
    <property type="entry name" value="DNMT1-RFD"/>
    <property type="match status" value="1"/>
</dbReference>
<feature type="compositionally biased region" description="Basic and acidic residues" evidence="6">
    <location>
        <begin position="1032"/>
        <end position="1055"/>
    </location>
</feature>
<dbReference type="EMBL" id="CM017328">
    <property type="protein sequence ID" value="KAE8125454.1"/>
    <property type="molecule type" value="Genomic_DNA"/>
</dbReference>
<gene>
    <name evidence="8" type="ORF">FH972_020260</name>
</gene>
<feature type="region of interest" description="Disordered" evidence="6">
    <location>
        <begin position="1261"/>
        <end position="1287"/>
    </location>
</feature>
<dbReference type="PANTHER" id="PTHR46235:SF3">
    <property type="entry name" value="PHD FINGER-CONTAINING PROTEIN DDB_G0268158"/>
    <property type="match status" value="1"/>
</dbReference>
<dbReference type="Pfam" id="PF22908">
    <property type="entry name" value="PHD_NSD"/>
    <property type="match status" value="1"/>
</dbReference>
<evidence type="ECO:0000256" key="1">
    <source>
        <dbReference type="ARBA" id="ARBA00004123"/>
    </source>
</evidence>
<dbReference type="PANTHER" id="PTHR46235">
    <property type="entry name" value="PHD FINGER-CONTAINING PROTEIN DDB_G0268158"/>
    <property type="match status" value="1"/>
</dbReference>
<evidence type="ECO:0000313" key="8">
    <source>
        <dbReference type="EMBL" id="KAE8125454.1"/>
    </source>
</evidence>
<evidence type="ECO:0000256" key="5">
    <source>
        <dbReference type="ARBA" id="ARBA00023242"/>
    </source>
</evidence>
<dbReference type="InterPro" id="IPR055198">
    <property type="entry name" value="NSD_PHD"/>
</dbReference>
<evidence type="ECO:0000256" key="4">
    <source>
        <dbReference type="ARBA" id="ARBA00022833"/>
    </source>
</evidence>
<keyword evidence="9" id="KW-1185">Reference proteome</keyword>
<feature type="domain" description="Zinc finger PHD-type" evidence="7">
    <location>
        <begin position="282"/>
        <end position="348"/>
    </location>
</feature>
<dbReference type="Gene3D" id="3.30.40.10">
    <property type="entry name" value="Zinc/RING finger domain, C3HC4 (zinc finger)"/>
    <property type="match status" value="2"/>
</dbReference>
<feature type="compositionally biased region" description="Polar residues" evidence="6">
    <location>
        <begin position="1021"/>
        <end position="1031"/>
    </location>
</feature>
<accession>A0A5N6RX32</accession>
<evidence type="ECO:0000259" key="7">
    <source>
        <dbReference type="SMART" id="SM00249"/>
    </source>
</evidence>
<organism evidence="8 9">
    <name type="scientific">Carpinus fangiana</name>
    <dbReference type="NCBI Taxonomy" id="176857"/>
    <lineage>
        <taxon>Eukaryota</taxon>
        <taxon>Viridiplantae</taxon>
        <taxon>Streptophyta</taxon>
        <taxon>Embryophyta</taxon>
        <taxon>Tracheophyta</taxon>
        <taxon>Spermatophyta</taxon>
        <taxon>Magnoliopsida</taxon>
        <taxon>eudicotyledons</taxon>
        <taxon>Gunneridae</taxon>
        <taxon>Pentapetalae</taxon>
        <taxon>rosids</taxon>
        <taxon>fabids</taxon>
        <taxon>Fagales</taxon>
        <taxon>Betulaceae</taxon>
        <taxon>Carpinus</taxon>
    </lineage>
</organism>
<dbReference type="Proteomes" id="UP000327013">
    <property type="component" value="Chromosome 8"/>
</dbReference>
<dbReference type="InterPro" id="IPR022702">
    <property type="entry name" value="Cytosine_MeTrfase1_RFD"/>
</dbReference>
<dbReference type="OrthoDB" id="21264at2759"/>
<dbReference type="InterPro" id="IPR001965">
    <property type="entry name" value="Znf_PHD"/>
</dbReference>
<dbReference type="SMART" id="SM00249">
    <property type="entry name" value="PHD"/>
    <property type="match status" value="3"/>
</dbReference>
<dbReference type="GO" id="GO:0005634">
    <property type="term" value="C:nucleus"/>
    <property type="evidence" value="ECO:0007669"/>
    <property type="project" value="UniProtKB-SubCell"/>
</dbReference>
<feature type="region of interest" description="Disordered" evidence="6">
    <location>
        <begin position="884"/>
        <end position="1091"/>
    </location>
</feature>
<feature type="domain" description="Zinc finger PHD-type" evidence="7">
    <location>
        <begin position="349"/>
        <end position="416"/>
    </location>
</feature>
<name>A0A5N6RX32_9ROSI</name>
<dbReference type="Pfam" id="PF26055">
    <property type="entry name" value="Mtase_EDM2"/>
    <property type="match status" value="1"/>
</dbReference>
<evidence type="ECO:0000313" key="9">
    <source>
        <dbReference type="Proteomes" id="UP000327013"/>
    </source>
</evidence>
<evidence type="ECO:0000256" key="2">
    <source>
        <dbReference type="ARBA" id="ARBA00022723"/>
    </source>
</evidence>
<keyword evidence="4" id="KW-0862">Zinc</keyword>
<dbReference type="InterPro" id="IPR058939">
    <property type="entry name" value="Mtase_EDM2"/>
</dbReference>
<feature type="compositionally biased region" description="Basic residues" evidence="6">
    <location>
        <begin position="1056"/>
        <end position="1065"/>
    </location>
</feature>
<keyword evidence="3" id="KW-0863">Zinc-finger</keyword>
<comment type="subcellular location">
    <subcellularLocation>
        <location evidence="1">Nucleus</location>
    </subcellularLocation>
</comment>
<dbReference type="CDD" id="cd15565">
    <property type="entry name" value="PHD2_NSD"/>
    <property type="match status" value="1"/>
</dbReference>
<feature type="domain" description="Zinc finger PHD-type" evidence="7">
    <location>
        <begin position="221"/>
        <end position="277"/>
    </location>
</feature>
<dbReference type="InterPro" id="IPR013083">
    <property type="entry name" value="Znf_RING/FYVE/PHD"/>
</dbReference>